<reference evidence="14 15" key="1">
    <citation type="submission" date="2016-02" db="EMBL/GenBank/DDBJ databases">
        <authorList>
            <person name="Wen L."/>
            <person name="He K."/>
            <person name="Yang H."/>
        </authorList>
    </citation>
    <scope>NUCLEOTIDE SEQUENCE [LARGE SCALE GENOMIC DNA]</scope>
    <source>
        <strain evidence="14 15">DSM 22607</strain>
    </source>
</reference>
<dbReference type="InterPro" id="IPR036097">
    <property type="entry name" value="HisK_dim/P_sf"/>
</dbReference>
<keyword evidence="9" id="KW-0902">Two-component regulatory system</keyword>
<dbReference type="SMART" id="SM00388">
    <property type="entry name" value="HisKA"/>
    <property type="match status" value="1"/>
</dbReference>
<comment type="subcellular location">
    <subcellularLocation>
        <location evidence="2">Membrane</location>
    </subcellularLocation>
</comment>
<dbReference type="SUPFAM" id="SSF55874">
    <property type="entry name" value="ATPase domain of HSP90 chaperone/DNA topoisomerase II/histidine kinase"/>
    <property type="match status" value="1"/>
</dbReference>
<keyword evidence="6 11" id="KW-0812">Transmembrane</keyword>
<comment type="caution">
    <text evidence="14">The sequence shown here is derived from an EMBL/GenBank/DDBJ whole genome shotgun (WGS) entry which is preliminary data.</text>
</comment>
<dbReference type="FunFam" id="3.30.565.10:FF:000006">
    <property type="entry name" value="Sensor histidine kinase WalK"/>
    <property type="match status" value="1"/>
</dbReference>
<dbReference type="Gene3D" id="6.10.340.10">
    <property type="match status" value="1"/>
</dbReference>
<dbReference type="Gene3D" id="3.30.565.10">
    <property type="entry name" value="Histidine kinase-like ATPase, C-terminal domain"/>
    <property type="match status" value="1"/>
</dbReference>
<feature type="domain" description="Histidine kinase" evidence="12">
    <location>
        <begin position="181"/>
        <end position="394"/>
    </location>
</feature>
<evidence type="ECO:0000313" key="15">
    <source>
        <dbReference type="Proteomes" id="UP000070366"/>
    </source>
</evidence>
<dbReference type="Pfam" id="PF00672">
    <property type="entry name" value="HAMP"/>
    <property type="match status" value="1"/>
</dbReference>
<protein>
    <recommendedName>
        <fullName evidence="3">histidine kinase</fullName>
        <ecNumber evidence="3">2.7.13.3</ecNumber>
    </recommendedName>
</protein>
<dbReference type="Pfam" id="PF00512">
    <property type="entry name" value="HisKA"/>
    <property type="match status" value="1"/>
</dbReference>
<dbReference type="PRINTS" id="PR00344">
    <property type="entry name" value="BCTRLSENSOR"/>
</dbReference>
<keyword evidence="7 14" id="KW-0418">Kinase</keyword>
<feature type="domain" description="HAMP" evidence="13">
    <location>
        <begin position="120"/>
        <end position="173"/>
    </location>
</feature>
<sequence length="396" mass="43271">MRKLSLRMRLTLFTVLLLAGVSVLFTLSTIYNAQFSYVVPYLDSDINFNEFEVSGSTITSSQAAGDDVPGESEDYELYTPDQMAAVSVMNSSTAQFNSISLWIMLAVIGGGGLLTYFLLGRALRPVRDLSTEIEGITEHELSQRVNAGDAHDEISSLAHSFNTMLSRLSKAFSYQKRFSSDAAHELKTPLAAIKTNLDVLQLSDAPTTEEYRQTFSVVKKQTERMIRLVDDLFTISSQRDYDFNDAVDFDSMFSDIAAQLAPRIEEKGLTLNIDPGGLTTTGNSVMLMRAFSNLVENAVKYNVEGGSIDISSSADGKKYTFAIMDTGIGVPAEKREHIFDPFYRADDSRSRKIGGAGLGLAIAKDIIERHGGTVSAAPGENVGTVFTVTLPRIPAE</sequence>
<dbReference type="FunFam" id="1.10.287.130:FF:000001">
    <property type="entry name" value="Two-component sensor histidine kinase"/>
    <property type="match status" value="1"/>
</dbReference>
<dbReference type="Pfam" id="PF02518">
    <property type="entry name" value="HATPase_c"/>
    <property type="match status" value="1"/>
</dbReference>
<feature type="transmembrane region" description="Helical" evidence="11">
    <location>
        <begin position="99"/>
        <end position="119"/>
    </location>
</feature>
<dbReference type="PANTHER" id="PTHR45436">
    <property type="entry name" value="SENSOR HISTIDINE KINASE YKOH"/>
    <property type="match status" value="1"/>
</dbReference>
<evidence type="ECO:0000256" key="2">
    <source>
        <dbReference type="ARBA" id="ARBA00004370"/>
    </source>
</evidence>
<dbReference type="SMART" id="SM00387">
    <property type="entry name" value="HATPase_c"/>
    <property type="match status" value="1"/>
</dbReference>
<evidence type="ECO:0000256" key="4">
    <source>
        <dbReference type="ARBA" id="ARBA00022553"/>
    </source>
</evidence>
<dbReference type="GO" id="GO:0005886">
    <property type="term" value="C:plasma membrane"/>
    <property type="evidence" value="ECO:0007669"/>
    <property type="project" value="TreeGrafter"/>
</dbReference>
<dbReference type="GO" id="GO:0000155">
    <property type="term" value="F:phosphorelay sensor kinase activity"/>
    <property type="evidence" value="ECO:0007669"/>
    <property type="project" value="InterPro"/>
</dbReference>
<keyword evidence="10 11" id="KW-0472">Membrane</keyword>
<dbReference type="Gene3D" id="1.10.287.130">
    <property type="match status" value="1"/>
</dbReference>
<keyword evidence="15" id="KW-1185">Reference proteome</keyword>
<dbReference type="SUPFAM" id="SSF47384">
    <property type="entry name" value="Homodimeric domain of signal transducing histidine kinase"/>
    <property type="match status" value="1"/>
</dbReference>
<dbReference type="InterPro" id="IPR036890">
    <property type="entry name" value="HATPase_C_sf"/>
</dbReference>
<evidence type="ECO:0000313" key="14">
    <source>
        <dbReference type="EMBL" id="KXK66257.1"/>
    </source>
</evidence>
<evidence type="ECO:0000256" key="11">
    <source>
        <dbReference type="SAM" id="Phobius"/>
    </source>
</evidence>
<evidence type="ECO:0000256" key="3">
    <source>
        <dbReference type="ARBA" id="ARBA00012438"/>
    </source>
</evidence>
<evidence type="ECO:0000256" key="10">
    <source>
        <dbReference type="ARBA" id="ARBA00023136"/>
    </source>
</evidence>
<dbReference type="InterPro" id="IPR050428">
    <property type="entry name" value="TCS_sensor_his_kinase"/>
</dbReference>
<dbReference type="KEGG" id="cmiu:B1H56_01905"/>
<evidence type="ECO:0000256" key="6">
    <source>
        <dbReference type="ARBA" id="ARBA00022692"/>
    </source>
</evidence>
<evidence type="ECO:0000259" key="12">
    <source>
        <dbReference type="PROSITE" id="PS50109"/>
    </source>
</evidence>
<dbReference type="InterPro" id="IPR003661">
    <property type="entry name" value="HisK_dim/P_dom"/>
</dbReference>
<proteinExistence type="predicted"/>
<name>A0A136Q6F8_9FIRM</name>
<dbReference type="RefSeq" id="WP_066520485.1">
    <property type="nucleotide sequence ID" value="NZ_CABMOF010000003.1"/>
</dbReference>
<accession>A0A136Q6F8</accession>
<dbReference type="SMART" id="SM00304">
    <property type="entry name" value="HAMP"/>
    <property type="match status" value="1"/>
</dbReference>
<evidence type="ECO:0000256" key="9">
    <source>
        <dbReference type="ARBA" id="ARBA00023012"/>
    </source>
</evidence>
<dbReference type="CDD" id="cd00082">
    <property type="entry name" value="HisKA"/>
    <property type="match status" value="1"/>
</dbReference>
<dbReference type="OrthoDB" id="9786919at2"/>
<dbReference type="Proteomes" id="UP000070366">
    <property type="component" value="Unassembled WGS sequence"/>
</dbReference>
<evidence type="ECO:0000256" key="8">
    <source>
        <dbReference type="ARBA" id="ARBA00022989"/>
    </source>
</evidence>
<dbReference type="SUPFAM" id="SSF158472">
    <property type="entry name" value="HAMP domain-like"/>
    <property type="match status" value="1"/>
</dbReference>
<organism evidence="14 15">
    <name type="scientific">Christensenella minuta</name>
    <dbReference type="NCBI Taxonomy" id="626937"/>
    <lineage>
        <taxon>Bacteria</taxon>
        <taxon>Bacillati</taxon>
        <taxon>Bacillota</taxon>
        <taxon>Clostridia</taxon>
        <taxon>Christensenellales</taxon>
        <taxon>Christensenellaceae</taxon>
        <taxon>Christensenella</taxon>
    </lineage>
</organism>
<keyword evidence="5" id="KW-0808">Transferase</keyword>
<dbReference type="PATRIC" id="fig|626937.4.peg.981"/>
<dbReference type="InterPro" id="IPR003594">
    <property type="entry name" value="HATPase_dom"/>
</dbReference>
<dbReference type="EC" id="2.7.13.3" evidence="3"/>
<dbReference type="EMBL" id="LSZW01000047">
    <property type="protein sequence ID" value="KXK66257.1"/>
    <property type="molecule type" value="Genomic_DNA"/>
</dbReference>
<dbReference type="CDD" id="cd06225">
    <property type="entry name" value="HAMP"/>
    <property type="match status" value="1"/>
</dbReference>
<evidence type="ECO:0000259" key="13">
    <source>
        <dbReference type="PROSITE" id="PS50885"/>
    </source>
</evidence>
<comment type="catalytic activity">
    <reaction evidence="1">
        <text>ATP + protein L-histidine = ADP + protein N-phospho-L-histidine.</text>
        <dbReference type="EC" id="2.7.13.3"/>
    </reaction>
</comment>
<dbReference type="CDD" id="cd00075">
    <property type="entry name" value="HATPase"/>
    <property type="match status" value="1"/>
</dbReference>
<dbReference type="InterPro" id="IPR005467">
    <property type="entry name" value="His_kinase_dom"/>
</dbReference>
<evidence type="ECO:0000256" key="1">
    <source>
        <dbReference type="ARBA" id="ARBA00000085"/>
    </source>
</evidence>
<dbReference type="InterPro" id="IPR003660">
    <property type="entry name" value="HAMP_dom"/>
</dbReference>
<dbReference type="InterPro" id="IPR004358">
    <property type="entry name" value="Sig_transdc_His_kin-like_C"/>
</dbReference>
<evidence type="ECO:0000256" key="5">
    <source>
        <dbReference type="ARBA" id="ARBA00022679"/>
    </source>
</evidence>
<keyword evidence="8 11" id="KW-1133">Transmembrane helix</keyword>
<evidence type="ECO:0000256" key="7">
    <source>
        <dbReference type="ARBA" id="ARBA00022777"/>
    </source>
</evidence>
<gene>
    <name evidence="14" type="ORF">HMPREF3293_00994</name>
</gene>
<dbReference type="PROSITE" id="PS50109">
    <property type="entry name" value="HIS_KIN"/>
    <property type="match status" value="1"/>
</dbReference>
<dbReference type="STRING" id="626937.HMPREF3293_00994"/>
<dbReference type="PANTHER" id="PTHR45436:SF5">
    <property type="entry name" value="SENSOR HISTIDINE KINASE TRCS"/>
    <property type="match status" value="1"/>
</dbReference>
<keyword evidence="4" id="KW-0597">Phosphoprotein</keyword>
<dbReference type="AlphaFoldDB" id="A0A136Q6F8"/>
<dbReference type="PROSITE" id="PS50885">
    <property type="entry name" value="HAMP"/>
    <property type="match status" value="1"/>
</dbReference>